<dbReference type="InterPro" id="IPR007269">
    <property type="entry name" value="ICMT_MeTrfase"/>
</dbReference>
<feature type="transmembrane region" description="Helical" evidence="5">
    <location>
        <begin position="97"/>
        <end position="116"/>
    </location>
</feature>
<dbReference type="PANTHER" id="PTHR12714">
    <property type="entry name" value="PROTEIN-S ISOPRENYLCYSTEINE O-METHYLTRANSFERASE"/>
    <property type="match status" value="1"/>
</dbReference>
<proteinExistence type="inferred from homology"/>
<evidence type="ECO:0000256" key="2">
    <source>
        <dbReference type="ARBA" id="ARBA00022692"/>
    </source>
</evidence>
<protein>
    <recommendedName>
        <fullName evidence="5">Protein-S-isoprenylcysteine O-methyltransferase</fullName>
        <ecNumber evidence="5">2.1.1.100</ecNumber>
    </recommendedName>
</protein>
<name>A0A381L8E6_BLUGR</name>
<dbReference type="GO" id="GO:0004671">
    <property type="term" value="F:protein C-terminal S-isoprenylcysteine carboxyl O-methyltransferase activity"/>
    <property type="evidence" value="ECO:0007669"/>
    <property type="project" value="UniProtKB-EC"/>
</dbReference>
<sequence length="230" mass="25959">MMEIDLSLNSVSLVAALGVSAYLVDQCITPPNPAPSASIEYGNDSMQVIHKLELLRPWAFLVWFLHYALILFPHNRESICLNPDLLNEDLYTWNKTTIIYILVILVAATSRVAAYAQLGKNFTYRLATPSGLIKTGFYAYVQHPSYTALLAVASVNGFTMLRFDGTLACLLPRWISSISWHPIVGVIVTAAAIFGLYCRVRDEETMMKKEFGKEWEDWNKSTKKFIPFII</sequence>
<dbReference type="Gene3D" id="1.20.120.1630">
    <property type="match status" value="1"/>
</dbReference>
<comment type="subcellular location">
    <subcellularLocation>
        <location evidence="5">Endoplasmic reticulum membrane</location>
        <topology evidence="5">Multi-pass membrane protein</topology>
    </subcellularLocation>
    <subcellularLocation>
        <location evidence="1">Membrane</location>
        <topology evidence="1">Multi-pass membrane protein</topology>
    </subcellularLocation>
</comment>
<gene>
    <name evidence="6" type="ORF">BGT96224V2_LOCUS2919</name>
</gene>
<keyword evidence="3 5" id="KW-1133">Transmembrane helix</keyword>
<accession>A0A381L8E6</accession>
<feature type="transmembrane region" description="Helical" evidence="5">
    <location>
        <begin position="178"/>
        <end position="198"/>
    </location>
</feature>
<keyword evidence="5" id="KW-0808">Transferase</keyword>
<keyword evidence="5" id="KW-0489">Methyltransferase</keyword>
<feature type="transmembrane region" description="Helical" evidence="5">
    <location>
        <begin position="54"/>
        <end position="72"/>
    </location>
</feature>
<dbReference type="GO" id="GO:0032259">
    <property type="term" value="P:methylation"/>
    <property type="evidence" value="ECO:0007669"/>
    <property type="project" value="UniProtKB-KW"/>
</dbReference>
<dbReference type="PANTHER" id="PTHR12714:SF9">
    <property type="entry name" value="PROTEIN-S-ISOPRENYLCYSTEINE O-METHYLTRANSFERASE"/>
    <property type="match status" value="1"/>
</dbReference>
<dbReference type="GO" id="GO:0005789">
    <property type="term" value="C:endoplasmic reticulum membrane"/>
    <property type="evidence" value="ECO:0007669"/>
    <property type="project" value="UniProtKB-SubCell"/>
</dbReference>
<keyword evidence="5" id="KW-0256">Endoplasmic reticulum</keyword>
<keyword evidence="4 5" id="KW-0472">Membrane</keyword>
<reference evidence="6" key="1">
    <citation type="submission" date="2018-07" db="EMBL/GenBank/DDBJ databases">
        <authorList>
            <person name="Quirk P.G."/>
            <person name="Krulwich T.A."/>
        </authorList>
    </citation>
    <scope>NUCLEOTIDE SEQUENCE</scope>
    <source>
        <strain evidence="6">96224</strain>
    </source>
</reference>
<dbReference type="Pfam" id="PF04140">
    <property type="entry name" value="ICMT"/>
    <property type="match status" value="1"/>
</dbReference>
<evidence type="ECO:0000256" key="4">
    <source>
        <dbReference type="ARBA" id="ARBA00023136"/>
    </source>
</evidence>
<dbReference type="OrthoDB" id="422086at2759"/>
<evidence type="ECO:0000256" key="5">
    <source>
        <dbReference type="RuleBase" id="RU362022"/>
    </source>
</evidence>
<dbReference type="EMBL" id="UIGY01000057">
    <property type="protein sequence ID" value="SUZ09782.1"/>
    <property type="molecule type" value="Genomic_DNA"/>
</dbReference>
<keyword evidence="5" id="KW-0949">S-adenosyl-L-methionine</keyword>
<evidence type="ECO:0000313" key="6">
    <source>
        <dbReference type="EMBL" id="SUZ09782.1"/>
    </source>
</evidence>
<evidence type="ECO:0000256" key="1">
    <source>
        <dbReference type="ARBA" id="ARBA00004141"/>
    </source>
</evidence>
<evidence type="ECO:0000256" key="3">
    <source>
        <dbReference type="ARBA" id="ARBA00022989"/>
    </source>
</evidence>
<dbReference type="AlphaFoldDB" id="A0A381L8E6"/>
<dbReference type="EC" id="2.1.1.100" evidence="5"/>
<keyword evidence="2 5" id="KW-0812">Transmembrane</keyword>
<comment type="similarity">
    <text evidence="5">Belongs to the class VI-like SAM-binding methyltransferase superfamily. Isoprenylcysteine carboxyl methyltransferase family.</text>
</comment>
<comment type="catalytic activity">
    <reaction evidence="5">
        <text>[protein]-C-terminal S-[(2E,6E)-farnesyl]-L-cysteine + S-adenosyl-L-methionine = [protein]-C-terminal S-[(2E,6E)-farnesyl]-L-cysteine methyl ester + S-adenosyl-L-homocysteine</text>
        <dbReference type="Rhea" id="RHEA:21672"/>
        <dbReference type="Rhea" id="RHEA-COMP:12125"/>
        <dbReference type="Rhea" id="RHEA-COMP:12126"/>
        <dbReference type="ChEBI" id="CHEBI:57856"/>
        <dbReference type="ChEBI" id="CHEBI:59789"/>
        <dbReference type="ChEBI" id="CHEBI:90510"/>
        <dbReference type="ChEBI" id="CHEBI:90511"/>
        <dbReference type="EC" id="2.1.1.100"/>
    </reaction>
</comment>
<organism evidence="6">
    <name type="scientific">Blumeria graminis f. sp. tritici 96224</name>
    <dbReference type="NCBI Taxonomy" id="1268274"/>
    <lineage>
        <taxon>Eukaryota</taxon>
        <taxon>Fungi</taxon>
        <taxon>Dikarya</taxon>
        <taxon>Ascomycota</taxon>
        <taxon>Pezizomycotina</taxon>
        <taxon>Leotiomycetes</taxon>
        <taxon>Erysiphales</taxon>
        <taxon>Erysiphaceae</taxon>
        <taxon>Blumeria</taxon>
    </lineage>
</organism>
<feature type="non-terminal residue" evidence="6">
    <location>
        <position position="230"/>
    </location>
</feature>
<feature type="transmembrane region" description="Helical" evidence="5">
    <location>
        <begin position="137"/>
        <end position="158"/>
    </location>
</feature>